<evidence type="ECO:0000313" key="2">
    <source>
        <dbReference type="Proteomes" id="UP000530186"/>
    </source>
</evidence>
<sequence>MIEFTEFTEKLNSSELVSKAWDEIDRDQANAGLLIDTISNEFKDWQPPKPLVVVPQIIADAIESIPDHYSAYGAIKLIDMKLTELPLENEDWKHVHDWIFVDDNANKFVKSWIDGYTVEKEKKYILKHIDLSEQDDFASLYLAHAQKTKLQHERYPNGADMSEFEQCHFTQSEIDKLNIGSYEKNEVEP</sequence>
<protein>
    <submittedName>
        <fullName evidence="1">DUF1642 domain-containing protein</fullName>
    </submittedName>
</protein>
<dbReference type="AlphaFoldDB" id="A0A7V8SKB5"/>
<proteinExistence type="predicted"/>
<dbReference type="Proteomes" id="UP000530186">
    <property type="component" value="Unassembled WGS sequence"/>
</dbReference>
<dbReference type="EMBL" id="JACBNY010000016">
    <property type="protein sequence ID" value="MBA0017176.1"/>
    <property type="molecule type" value="Genomic_DNA"/>
</dbReference>
<accession>A0A7V8SKB5</accession>
<dbReference type="Pfam" id="PF07852">
    <property type="entry name" value="DUF1642"/>
    <property type="match status" value="1"/>
</dbReference>
<reference evidence="1 2" key="1">
    <citation type="submission" date="2020-07" db="EMBL/GenBank/DDBJ databases">
        <authorList>
            <person name="Hilgarth M."/>
            <person name="Werum V."/>
            <person name="Vogel R.F."/>
        </authorList>
    </citation>
    <scope>NUCLEOTIDE SEQUENCE [LARGE SCALE GENOMIC DNA]</scope>
    <source>
        <strain evidence="1 2">DSM 28961</strain>
    </source>
</reference>
<dbReference type="RefSeq" id="WP_180747305.1">
    <property type="nucleotide sequence ID" value="NZ_CBCRWQ010000015.1"/>
</dbReference>
<dbReference type="GeneID" id="303195575"/>
<organism evidence="1 2">
    <name type="scientific">Pseudolactococcus laudensis</name>
    <dbReference type="NCBI Taxonomy" id="1494461"/>
    <lineage>
        <taxon>Bacteria</taxon>
        <taxon>Bacillati</taxon>
        <taxon>Bacillota</taxon>
        <taxon>Bacilli</taxon>
        <taxon>Lactobacillales</taxon>
        <taxon>Streptococcaceae</taxon>
        <taxon>Pseudolactococcus</taxon>
    </lineage>
</organism>
<gene>
    <name evidence="1" type="ORF">HZR21_08600</name>
</gene>
<evidence type="ECO:0000313" key="1">
    <source>
        <dbReference type="EMBL" id="MBA0017176.1"/>
    </source>
</evidence>
<keyword evidence="2" id="KW-1185">Reference proteome</keyword>
<dbReference type="InterPro" id="IPR012865">
    <property type="entry name" value="DUF1642"/>
</dbReference>
<comment type="caution">
    <text evidence="1">The sequence shown here is derived from an EMBL/GenBank/DDBJ whole genome shotgun (WGS) entry which is preliminary data.</text>
</comment>
<name>A0A7V8SKB5_9LACT</name>